<keyword evidence="10" id="KW-1185">Reference proteome</keyword>
<evidence type="ECO:0000256" key="2">
    <source>
        <dbReference type="ARBA" id="ARBA00022670"/>
    </source>
</evidence>
<dbReference type="Pfam" id="PF14559">
    <property type="entry name" value="TPR_19"/>
    <property type="match status" value="1"/>
</dbReference>
<keyword evidence="2" id="KW-0645">Protease</keyword>
<keyword evidence="5" id="KW-0862">Zinc</keyword>
<keyword evidence="4" id="KW-0378">Hydrolase</keyword>
<dbReference type="GO" id="GO:0016020">
    <property type="term" value="C:membrane"/>
    <property type="evidence" value="ECO:0007669"/>
    <property type="project" value="TreeGrafter"/>
</dbReference>
<evidence type="ECO:0000256" key="5">
    <source>
        <dbReference type="ARBA" id="ARBA00022833"/>
    </source>
</evidence>
<feature type="chain" id="PRO_5025537322" evidence="7">
    <location>
        <begin position="21"/>
        <end position="479"/>
    </location>
</feature>
<evidence type="ECO:0000256" key="4">
    <source>
        <dbReference type="ARBA" id="ARBA00022801"/>
    </source>
</evidence>
<keyword evidence="7" id="KW-0732">Signal</keyword>
<evidence type="ECO:0000313" key="9">
    <source>
        <dbReference type="EMBL" id="QID18322.1"/>
    </source>
</evidence>
<dbReference type="Gene3D" id="1.25.40.10">
    <property type="entry name" value="Tetratricopeptide repeat domain"/>
    <property type="match status" value="1"/>
</dbReference>
<feature type="domain" description="Peptidase M48" evidence="8">
    <location>
        <begin position="62"/>
        <end position="250"/>
    </location>
</feature>
<evidence type="ECO:0000256" key="3">
    <source>
        <dbReference type="ARBA" id="ARBA00022723"/>
    </source>
</evidence>
<dbReference type="SUPFAM" id="SSF48452">
    <property type="entry name" value="TPR-like"/>
    <property type="match status" value="1"/>
</dbReference>
<organism evidence="9 10">
    <name type="scientific">Nitrogeniibacter mangrovi</name>
    <dbReference type="NCBI Taxonomy" id="2016596"/>
    <lineage>
        <taxon>Bacteria</taxon>
        <taxon>Pseudomonadati</taxon>
        <taxon>Pseudomonadota</taxon>
        <taxon>Betaproteobacteria</taxon>
        <taxon>Rhodocyclales</taxon>
        <taxon>Zoogloeaceae</taxon>
        <taxon>Nitrogeniibacter</taxon>
    </lineage>
</organism>
<dbReference type="GO" id="GO:0051603">
    <property type="term" value="P:proteolysis involved in protein catabolic process"/>
    <property type="evidence" value="ECO:0007669"/>
    <property type="project" value="TreeGrafter"/>
</dbReference>
<dbReference type="InterPro" id="IPR051156">
    <property type="entry name" value="Mito/Outer_Membr_Metalloprot"/>
</dbReference>
<dbReference type="PANTHER" id="PTHR22726">
    <property type="entry name" value="METALLOENDOPEPTIDASE OMA1"/>
    <property type="match status" value="1"/>
</dbReference>
<dbReference type="EMBL" id="CP048836">
    <property type="protein sequence ID" value="QID18322.1"/>
    <property type="molecule type" value="Genomic_DNA"/>
</dbReference>
<reference evidence="9 10" key="1">
    <citation type="submission" date="2020-02" db="EMBL/GenBank/DDBJ databases">
        <title>Nitrogenibacter mangrovi gen. nov., sp. nov. isolated from mangrove sediment, a denitrifying betaproteobacterium.</title>
        <authorList>
            <person name="Liao H."/>
            <person name="Tian Y."/>
        </authorList>
    </citation>
    <scope>NUCLEOTIDE SEQUENCE [LARGE SCALE GENOMIC DNA]</scope>
    <source>
        <strain evidence="9 10">M9-3-2</strain>
    </source>
</reference>
<evidence type="ECO:0000256" key="7">
    <source>
        <dbReference type="SAM" id="SignalP"/>
    </source>
</evidence>
<sequence>MMKRTLALLLSACLATAGMADGLPELGDSSAGDLSPQAEQRLGEQIMRDIRWHDRSYLDDPETEAYLNALGERIVQGSGSKGSFHFFALREPTINAFALPGGFIGVHTLLIETAQTESELASVLGHEVGHVQQHHIARMIGKRSQSSLIMLASVLVAVLAAKSSDQLAQAAVAGGAAAGMQTQLAYSRDFEREADRIGLQSLEAAGFDVRGMPHFFERLQRESRLYENNAPAYLRTHPLTTDRIADMENRVASMRFRQVPSSEDFLLIQARLVSSEGVARDTLAREKDLFTRAKTPTPGQRYAYVNALMRAGELDEAQRIYDGFSASDDNPLITALGGELATARKQWDVADSLLSAAMKRHPEAEYLVYRLADARLQAGRAKSAIDLLDTALKERRQDVQLWSRLAQAYQMSGRTGEYHRAQGEVYAKQGLWAAAVEQLELAQRSTHGDFYTQSSIDARLRELRARADEERELARRDGG</sequence>
<keyword evidence="6" id="KW-0482">Metalloprotease</keyword>
<proteinExistence type="predicted"/>
<gene>
    <name evidence="9" type="ORF">G3580_12155</name>
</gene>
<evidence type="ECO:0000256" key="6">
    <source>
        <dbReference type="ARBA" id="ARBA00023049"/>
    </source>
</evidence>
<dbReference type="InterPro" id="IPR011990">
    <property type="entry name" value="TPR-like_helical_dom_sf"/>
</dbReference>
<name>A0A6C1B3T5_9RHOO</name>
<evidence type="ECO:0000313" key="10">
    <source>
        <dbReference type="Proteomes" id="UP000501991"/>
    </source>
</evidence>
<dbReference type="Gene3D" id="3.30.2010.10">
    <property type="entry name" value="Metalloproteases ('zincins'), catalytic domain"/>
    <property type="match status" value="1"/>
</dbReference>
<dbReference type="GO" id="GO:0004222">
    <property type="term" value="F:metalloendopeptidase activity"/>
    <property type="evidence" value="ECO:0007669"/>
    <property type="project" value="InterPro"/>
</dbReference>
<dbReference type="PANTHER" id="PTHR22726:SF1">
    <property type="entry name" value="METALLOENDOPEPTIDASE OMA1, MITOCHONDRIAL"/>
    <property type="match status" value="1"/>
</dbReference>
<comment type="cofactor">
    <cofactor evidence="1">
        <name>Zn(2+)</name>
        <dbReference type="ChEBI" id="CHEBI:29105"/>
    </cofactor>
</comment>
<dbReference type="GO" id="GO:0046872">
    <property type="term" value="F:metal ion binding"/>
    <property type="evidence" value="ECO:0007669"/>
    <property type="project" value="UniProtKB-KW"/>
</dbReference>
<keyword evidence="3" id="KW-0479">Metal-binding</keyword>
<dbReference type="AlphaFoldDB" id="A0A6C1B3T5"/>
<evidence type="ECO:0000259" key="8">
    <source>
        <dbReference type="Pfam" id="PF01435"/>
    </source>
</evidence>
<evidence type="ECO:0000256" key="1">
    <source>
        <dbReference type="ARBA" id="ARBA00001947"/>
    </source>
</evidence>
<dbReference type="KEGG" id="azq:G3580_12155"/>
<dbReference type="CDD" id="cd07333">
    <property type="entry name" value="M48C_bepA_like"/>
    <property type="match status" value="1"/>
</dbReference>
<dbReference type="Proteomes" id="UP000501991">
    <property type="component" value="Chromosome"/>
</dbReference>
<feature type="signal peptide" evidence="7">
    <location>
        <begin position="1"/>
        <end position="20"/>
    </location>
</feature>
<protein>
    <submittedName>
        <fullName evidence="9">M48 family metallopeptidase</fullName>
    </submittedName>
</protein>
<accession>A0A6C1B3T5</accession>
<dbReference type="InterPro" id="IPR001915">
    <property type="entry name" value="Peptidase_M48"/>
</dbReference>
<dbReference type="Pfam" id="PF01435">
    <property type="entry name" value="Peptidase_M48"/>
    <property type="match status" value="1"/>
</dbReference>